<dbReference type="PROSITE" id="PS51450">
    <property type="entry name" value="LRR"/>
    <property type="match status" value="2"/>
</dbReference>
<dbReference type="SUPFAM" id="SSF52058">
    <property type="entry name" value="L domain-like"/>
    <property type="match status" value="1"/>
</dbReference>
<comment type="caution">
    <text evidence="6">The sequence shown here is derived from an EMBL/GenBank/DDBJ whole genome shotgun (WGS) entry which is preliminary data.</text>
</comment>
<dbReference type="InterPro" id="IPR003591">
    <property type="entry name" value="Leu-rich_rpt_typical-subtyp"/>
</dbReference>
<dbReference type="Pfam" id="PF20178">
    <property type="entry name" value="ToxA_N"/>
    <property type="match status" value="1"/>
</dbReference>
<dbReference type="Gene3D" id="3.80.10.10">
    <property type="entry name" value="Ribonuclease Inhibitor"/>
    <property type="match status" value="3"/>
</dbReference>
<evidence type="ECO:0000256" key="3">
    <source>
        <dbReference type="SAM" id="MobiDB-lite"/>
    </source>
</evidence>
<protein>
    <recommendedName>
        <fullName evidence="4">Dermonecrotic toxin N-terminal domain-containing protein</fullName>
    </recommendedName>
</protein>
<dbReference type="Proteomes" id="UP000240571">
    <property type="component" value="Unassembled WGS sequence"/>
</dbReference>
<dbReference type="PANTHER" id="PTHR48051">
    <property type="match status" value="1"/>
</dbReference>
<organism evidence="6 8">
    <name type="scientific">Pseudomonas aylmerensis</name>
    <dbReference type="NCBI Taxonomy" id="1869229"/>
    <lineage>
        <taxon>Bacteria</taxon>
        <taxon>Pseudomonadati</taxon>
        <taxon>Pseudomonadota</taxon>
        <taxon>Gammaproteobacteria</taxon>
        <taxon>Pseudomonadales</taxon>
        <taxon>Pseudomonadaceae</taxon>
        <taxon>Pseudomonas</taxon>
    </lineage>
</organism>
<dbReference type="InterPro" id="IPR050216">
    <property type="entry name" value="LRR_domain-containing"/>
</dbReference>
<evidence type="ECO:0000313" key="6">
    <source>
        <dbReference type="EMBL" id="PTC32638.1"/>
    </source>
</evidence>
<evidence type="ECO:0000313" key="8">
    <source>
        <dbReference type="Proteomes" id="UP000240571"/>
    </source>
</evidence>
<dbReference type="OrthoDB" id="1467561at2"/>
<keyword evidence="1" id="KW-0433">Leucine-rich repeat</keyword>
<name>A0A2T4GAG5_9PSED</name>
<dbReference type="InterPro" id="IPR001611">
    <property type="entry name" value="Leu-rich_rpt"/>
</dbReference>
<feature type="region of interest" description="Disordered" evidence="3">
    <location>
        <begin position="1957"/>
        <end position="1977"/>
    </location>
</feature>
<gene>
    <name evidence="5" type="ORF">BBG20_27770</name>
    <name evidence="6" type="ORF">C9382_02890</name>
</gene>
<dbReference type="RefSeq" id="WP_065909209.1">
    <property type="nucleotide sequence ID" value="NZ_MAUE01000045.1"/>
</dbReference>
<keyword evidence="2" id="KW-0677">Repeat</keyword>
<accession>A0A2T4GAG5</accession>
<reference evidence="5 7" key="1">
    <citation type="submission" date="2016-06" db="EMBL/GenBank/DDBJ databases">
        <title>Draft genome sequence of Pseudomonas sp. S1E40, a novel strain antagonistic activity to fungal plant pathogen.</title>
        <authorList>
            <person name="Tambong J.T."/>
            <person name="Tchagang C."/>
            <person name="Xu R."/>
        </authorList>
    </citation>
    <scope>NUCLEOTIDE SEQUENCE [LARGE SCALE GENOMIC DNA]</scope>
    <source>
        <strain evidence="5 7">S1E40</strain>
    </source>
</reference>
<evidence type="ECO:0000256" key="1">
    <source>
        <dbReference type="ARBA" id="ARBA00022614"/>
    </source>
</evidence>
<evidence type="ECO:0000259" key="4">
    <source>
        <dbReference type="Pfam" id="PF20178"/>
    </source>
</evidence>
<evidence type="ECO:0000313" key="7">
    <source>
        <dbReference type="Proteomes" id="UP000095081"/>
    </source>
</evidence>
<dbReference type="GO" id="GO:0005737">
    <property type="term" value="C:cytoplasm"/>
    <property type="evidence" value="ECO:0007669"/>
    <property type="project" value="TreeGrafter"/>
</dbReference>
<evidence type="ECO:0000256" key="2">
    <source>
        <dbReference type="ARBA" id="ARBA00022737"/>
    </source>
</evidence>
<dbReference type="EMBL" id="MAUE01000045">
    <property type="protein sequence ID" value="OCW19642.1"/>
    <property type="molecule type" value="Genomic_DNA"/>
</dbReference>
<dbReference type="EMBL" id="PYWW01000005">
    <property type="protein sequence ID" value="PTC32638.1"/>
    <property type="molecule type" value="Genomic_DNA"/>
</dbReference>
<keyword evidence="7" id="KW-1185">Reference proteome</keyword>
<dbReference type="InterPro" id="IPR032675">
    <property type="entry name" value="LRR_dom_sf"/>
</dbReference>
<feature type="domain" description="Dermonecrotic toxin N-terminal" evidence="4">
    <location>
        <begin position="75"/>
        <end position="336"/>
    </location>
</feature>
<sequence length="1977" mass="221240">MAEQPSSTVPHYEILKHALPDWLGAASALKRNALAQPALILAAGLKNASEQQHQALKRLNSQAWSAQNRVDQAMERLKSPEVFAAEILQTALKDQYGLDPDVRNTYLQLYIPLTLAGFTLKPGAARTWSVSLLDAALHNFEESETAVDGYDANSGFTTRPGAGGQFQPLPAIGAKLSIAQFTTLCRTLDIGERYQRYLSDYLGLDNPVAQASLQHTIKRSHLASLELALYMAVLKQDLPQASHDTLMGLLQGQPSSANGCKPLLCYELMIMSTRLTGIVLFAEDLDASPQVVPVIAWIPDDPEHPIKQYPSTRALMLALCEKLRTPDYQRFFSRFIGAADLSLFFADLNQRLTQVTWHAHIPGDPLPSWRQTPVAGPNLQFRAAKIERDLFEHLYQMKLSKLLDDARSRAISTASTDRKARWERWALIEKVGSTLLQIIAFIAVPFVPPLGALMLGYTAYQVLDDAFEGAFDWVEGLQREALGHTLALVEQLVQLGMFAIGIPIAQDLLRAALPAELSRFFERLKPVTRPDGSTRLWQPDLAPYRRAIKLPKGARPDEQGLYQHHGESILRLGEEHYAVHHEAESARYTLKHPERASAYRPQVMTNGEGAWVTELERPLSWDSPTLMRRLGYRTEGLSDSRLQQARRVSDTHDNGLRHLHLNQQPAPPLLADTLKRFRIDQDLQDFITQMNSDDPAISHQADAQTQLQLLVSYGLWPQTKTLRFLDAQGHTLWEFARADGASVVQVHQAQMKNGDLLQILLESLDEQERKTLLEEPFGTPPASAQTRAKVLRKKLARLAYEKRFSLFDSRYRGEDRARHARVQKILDAAPEAGLPTSVGEEILASASGEELRAIDAGTLPKRLRDLAHWGQQEVRTTRAYEGLYLETVESPDTATLALHSLENLPGWQPGTRLEVRQYRIDGALLDAIGPPDAQISRTLVVTADGQYIPYADQTELFGQSDVYTAILQALPDSRRTALNLHIGQGERLKQTLAEHALGRDALRRLLDTDPAQKPEYDPKFMRLRGGDAGYRAVAPLGLDENRVVSAEELAHDLLPALSTAQIRELVQSLESQPGGALATLLSLQTEYLRMTHDLARWVGSTPRLHPQTGAPLSAEEYDYARRDRRLWAHEIQRAWRRETEIDDHFETPARNGHRLSLPVPLQGPLPQLRARFSHVSLLELQGNHTTQQVEGFLRLFPRLRHLTIRHVGLEQLPAPVFSMPHLNELILSDCQLTLTAEQQTALSAMNRLVTLDLYKNPLNQVPSVERMPDLRYLDLSRTGISALPRGLLNRPSLELALLSQNQLRELPDALFNLPAASSDKFDLSANPLTQASMERVKAYYHRTGKRWEIDAPLADLALAKQLYPSFSNDEINHFVFALPGDLEAGRLALMRFQIEYQAIRTDMTPWANDPLASHAERINRARFIEAIEAGWRREVPLDPQHHGIAPGYALTLAMPVSGTLATLRITLPHVTALVLEGSGAPLQPGSFLQAFPGLKRLTLDRYALAEFPLGIASLRQLTYLRLRRNGLRLSPTTANALAAMSQLESLDLSHNPLGEVPDVRRLNRLGQVSLSNTGLTHIPASLLSPATPRTAIDLSHNQITQVPAQLFTLRADLSAAFDLSNNPLSAQTLQQVKIHFQGTDNAWKISPPYTVLRQLKTLYPSLTDTELGRIFFQLPGDIDAALPAMARLKAEYHQMSTRLQEWVLNVPERDPILDTVLDMGTRAEEQLRRAHFKDLLERCWRRETELDEGGELPPRHSYKLVFHAQLLGDLPQLNAQLPHVTLLELIGERSNQSIDELLRCLPNLTHLTVERYALGDIPEPIFSLQHLRQLSLSDNRIQLTPRSKALLAGMGGLEHLDMSDNMLGMTPDVRNLSRLKALYLHNCGLSEVPESVFGLGRLQALDLSSNLIQHLPSDLLEMPLPLNDDSDLSDNPLSAQSLALLRRYYQQTGYELGVEEAMEDEQGFPLAPPDTPVDMEE</sequence>
<evidence type="ECO:0000313" key="5">
    <source>
        <dbReference type="EMBL" id="OCW19642.1"/>
    </source>
</evidence>
<reference evidence="6 8" key="2">
    <citation type="submission" date="2018-03" db="EMBL/GenBank/DDBJ databases">
        <title>Diversity of bacteria associated with corn roots inoculated with woodland soils in Canada, and Description of Pseudomonas aylmerense sp. nov.</title>
        <authorList>
            <person name="Tambong J.T."/>
            <person name="Xu R."/>
            <person name="Tchagang C."/>
        </authorList>
    </citation>
    <scope>NUCLEOTIDE SEQUENCE [LARGE SCALE GENOMIC DNA]</scope>
    <source>
        <strain evidence="6 8">S1E44</strain>
    </source>
</reference>
<proteinExistence type="predicted"/>
<dbReference type="PANTHER" id="PTHR48051:SF1">
    <property type="entry name" value="RAS SUPPRESSOR PROTEIN 1"/>
    <property type="match status" value="1"/>
</dbReference>
<dbReference type="InterPro" id="IPR046673">
    <property type="entry name" value="ToxA_N"/>
</dbReference>
<dbReference type="Proteomes" id="UP000095081">
    <property type="component" value="Unassembled WGS sequence"/>
</dbReference>
<dbReference type="SMART" id="SM00369">
    <property type="entry name" value="LRR_TYP"/>
    <property type="match status" value="9"/>
</dbReference>